<sequence>MSASKPVQNQNGEIIFTGTDTAVSILFNYLKAGKSTEAFLEEYPQINLEQVLDVLELAEDQLTTTLSN</sequence>
<dbReference type="RefSeq" id="WP_157564874.1">
    <property type="nucleotide sequence ID" value="NZ_WPIK01000004.1"/>
</dbReference>
<gene>
    <name evidence="1" type="ORF">GO621_05245</name>
</gene>
<dbReference type="InterPro" id="IPR007367">
    <property type="entry name" value="DUF433"/>
</dbReference>
<evidence type="ECO:0000313" key="1">
    <source>
        <dbReference type="EMBL" id="MVN20940.1"/>
    </source>
</evidence>
<protein>
    <submittedName>
        <fullName evidence="1">DUF433 domain-containing protein</fullName>
    </submittedName>
</protein>
<evidence type="ECO:0000313" key="2">
    <source>
        <dbReference type="Proteomes" id="UP000462014"/>
    </source>
</evidence>
<dbReference type="Proteomes" id="UP000462014">
    <property type="component" value="Unassembled WGS sequence"/>
</dbReference>
<dbReference type="EMBL" id="WPIK01000004">
    <property type="protein sequence ID" value="MVN20940.1"/>
    <property type="molecule type" value="Genomic_DNA"/>
</dbReference>
<dbReference type="Gene3D" id="1.10.10.10">
    <property type="entry name" value="Winged helix-like DNA-binding domain superfamily/Winged helix DNA-binding domain"/>
    <property type="match status" value="1"/>
</dbReference>
<organism evidence="1 2">
    <name type="scientific">Mucilaginibacter arboris</name>
    <dbReference type="NCBI Taxonomy" id="2682090"/>
    <lineage>
        <taxon>Bacteria</taxon>
        <taxon>Pseudomonadati</taxon>
        <taxon>Bacteroidota</taxon>
        <taxon>Sphingobacteriia</taxon>
        <taxon>Sphingobacteriales</taxon>
        <taxon>Sphingobacteriaceae</taxon>
        <taxon>Mucilaginibacter</taxon>
    </lineage>
</organism>
<keyword evidence="2" id="KW-1185">Reference proteome</keyword>
<dbReference type="AlphaFoldDB" id="A0A7K1SV70"/>
<dbReference type="InterPro" id="IPR009057">
    <property type="entry name" value="Homeodomain-like_sf"/>
</dbReference>
<proteinExistence type="predicted"/>
<accession>A0A7K1SV70</accession>
<dbReference type="InterPro" id="IPR036388">
    <property type="entry name" value="WH-like_DNA-bd_sf"/>
</dbReference>
<comment type="caution">
    <text evidence="1">The sequence shown here is derived from an EMBL/GenBank/DDBJ whole genome shotgun (WGS) entry which is preliminary data.</text>
</comment>
<name>A0A7K1SV70_9SPHI</name>
<reference evidence="1 2" key="1">
    <citation type="submission" date="2019-12" db="EMBL/GenBank/DDBJ databases">
        <title>Mucilaginibacter sp. HMF7410 genome sequencing and assembly.</title>
        <authorList>
            <person name="Kang H."/>
            <person name="Cha I."/>
            <person name="Kim H."/>
            <person name="Joh K."/>
        </authorList>
    </citation>
    <scope>NUCLEOTIDE SEQUENCE [LARGE SCALE GENOMIC DNA]</scope>
    <source>
        <strain evidence="1 2">HMF7410</strain>
    </source>
</reference>
<dbReference type="SUPFAM" id="SSF46689">
    <property type="entry name" value="Homeodomain-like"/>
    <property type="match status" value="1"/>
</dbReference>
<dbReference type="Pfam" id="PF04255">
    <property type="entry name" value="DUF433"/>
    <property type="match status" value="1"/>
</dbReference>